<reference evidence="3 4" key="1">
    <citation type="journal article" date="2023" name="Plants (Basel)">
        <title>Bridging the Gap: Combining Genomics and Transcriptomics Approaches to Understand Stylosanthes scabra, an Orphan Legume from the Brazilian Caatinga.</title>
        <authorList>
            <person name="Ferreira-Neto J.R.C."/>
            <person name="da Silva M.D."/>
            <person name="Binneck E."/>
            <person name="de Melo N.F."/>
            <person name="da Silva R.H."/>
            <person name="de Melo A.L.T.M."/>
            <person name="Pandolfi V."/>
            <person name="Bustamante F.O."/>
            <person name="Brasileiro-Vidal A.C."/>
            <person name="Benko-Iseppon A.M."/>
        </authorList>
    </citation>
    <scope>NUCLEOTIDE SEQUENCE [LARGE SCALE GENOMIC DNA]</scope>
    <source>
        <tissue evidence="3">Leaves</tissue>
    </source>
</reference>
<proteinExistence type="predicted"/>
<protein>
    <recommendedName>
        <fullName evidence="2">Putative plant transposon protein domain-containing protein</fullName>
    </recommendedName>
</protein>
<feature type="compositionally biased region" description="Acidic residues" evidence="1">
    <location>
        <begin position="332"/>
        <end position="341"/>
    </location>
</feature>
<feature type="region of interest" description="Disordered" evidence="1">
    <location>
        <begin position="1"/>
        <end position="34"/>
    </location>
</feature>
<feature type="domain" description="Putative plant transposon protein" evidence="2">
    <location>
        <begin position="77"/>
        <end position="221"/>
    </location>
</feature>
<evidence type="ECO:0000313" key="4">
    <source>
        <dbReference type="Proteomes" id="UP001341840"/>
    </source>
</evidence>
<dbReference type="InterPro" id="IPR046796">
    <property type="entry name" value="Transposase_32_dom"/>
</dbReference>
<evidence type="ECO:0000256" key="1">
    <source>
        <dbReference type="SAM" id="MobiDB-lite"/>
    </source>
</evidence>
<gene>
    <name evidence="3" type="ORF">PIB30_081435</name>
</gene>
<feature type="compositionally biased region" description="Basic and acidic residues" evidence="1">
    <location>
        <begin position="25"/>
        <end position="34"/>
    </location>
</feature>
<keyword evidence="4" id="KW-1185">Reference proteome</keyword>
<evidence type="ECO:0000259" key="2">
    <source>
        <dbReference type="Pfam" id="PF20167"/>
    </source>
</evidence>
<comment type="caution">
    <text evidence="3">The sequence shown here is derived from an EMBL/GenBank/DDBJ whole genome shotgun (WGS) entry which is preliminary data.</text>
</comment>
<dbReference type="Pfam" id="PF20167">
    <property type="entry name" value="Transposase_32"/>
    <property type="match status" value="1"/>
</dbReference>
<evidence type="ECO:0000313" key="3">
    <source>
        <dbReference type="EMBL" id="MED6200043.1"/>
    </source>
</evidence>
<feature type="region of interest" description="Disordered" evidence="1">
    <location>
        <begin position="321"/>
        <end position="341"/>
    </location>
</feature>
<name>A0ABU6XTY5_9FABA</name>
<dbReference type="Proteomes" id="UP001341840">
    <property type="component" value="Unassembled WGS sequence"/>
</dbReference>
<accession>A0ABU6XTY5</accession>
<organism evidence="3 4">
    <name type="scientific">Stylosanthes scabra</name>
    <dbReference type="NCBI Taxonomy" id="79078"/>
    <lineage>
        <taxon>Eukaryota</taxon>
        <taxon>Viridiplantae</taxon>
        <taxon>Streptophyta</taxon>
        <taxon>Embryophyta</taxon>
        <taxon>Tracheophyta</taxon>
        <taxon>Spermatophyta</taxon>
        <taxon>Magnoliopsida</taxon>
        <taxon>eudicotyledons</taxon>
        <taxon>Gunneridae</taxon>
        <taxon>Pentapetalae</taxon>
        <taxon>rosids</taxon>
        <taxon>fabids</taxon>
        <taxon>Fabales</taxon>
        <taxon>Fabaceae</taxon>
        <taxon>Papilionoideae</taxon>
        <taxon>50 kb inversion clade</taxon>
        <taxon>dalbergioids sensu lato</taxon>
        <taxon>Dalbergieae</taxon>
        <taxon>Pterocarpus clade</taxon>
        <taxon>Stylosanthes</taxon>
    </lineage>
</organism>
<dbReference type="EMBL" id="JASCZI010212667">
    <property type="protein sequence ID" value="MED6200043.1"/>
    <property type="molecule type" value="Genomic_DNA"/>
</dbReference>
<sequence length="341" mass="39385">MAHKRKEVASASIPSRTRKTRNSNRGKENEYPNERYESLANAERAKTLENRGITHERIISFSEGEPDFMHDRIEALAWGFMYNAFILINLNIVREFYSNFSAPSQIHVFLRGQGIPFSEEAIRRHLDIPYELPPLDEDDIFKKTVRDQKEGNLNMADVLQVIGKEGVTWANNPDDTTIPKRLDHAIMNAKATAWHKLIMANIDPKTHAHHLPHGACSPYLCADDRRLANQYQVPRYARYEIVKIQEVDIYCPYGNWKAERLGFAMAGSYPHSRHHRWSPKPSMKDIMRYMRRQEHLQHNTQTMIRQAFPDKEFTGLIPVSSVERGSKGGDTEVLEESDAES</sequence>